<dbReference type="AlphaFoldDB" id="A0AAW1MER5"/>
<dbReference type="InterPro" id="IPR000169">
    <property type="entry name" value="Pept_cys_AS"/>
</dbReference>
<comment type="similarity">
    <text evidence="1">Belongs to the peptidase C1 family.</text>
</comment>
<keyword evidence="10" id="KW-1185">Reference proteome</keyword>
<dbReference type="InterPro" id="IPR013128">
    <property type="entry name" value="Peptidase_C1A"/>
</dbReference>
<dbReference type="SMART" id="SM00645">
    <property type="entry name" value="Pept_C1"/>
    <property type="match status" value="1"/>
</dbReference>
<protein>
    <submittedName>
        <fullName evidence="9">Cathepsin propeptide inhibitor domain (I29)</fullName>
    </submittedName>
</protein>
<dbReference type="SUPFAM" id="SSF54001">
    <property type="entry name" value="Cysteine proteinases"/>
    <property type="match status" value="1"/>
</dbReference>
<sequence length="331" mass="37889">MASYKQNFLILSLCLSVFLFIPIRINTIENDFDKYLAKYNKTYNTTEYKQKLEIYRKSLNVIKKYNAVRVDDNISAVYGITEFTDLIPEALLSDLLYPKFSHLNEQKPLIWSSQSNIPIKIDWRKKNVISDINNQKDCGACYAFTTIETIESMNAIRTGKLERYSVQEMIDCSFVTNGCDGGDSCTLLEWIKANDIKILKEDDYPLDLVERDCRIKNISEGIYVKSFKCENLVNNEEAILQYLADVGPVIAAVNAAPWHYYIEGVIRYHCDPGTIYLNHAVQIVGYDMSERVPYYIVRNSWGTNFGSDGYLKIVIGQNMCGIANRVVTVAL</sequence>
<dbReference type="Gene3D" id="3.90.70.10">
    <property type="entry name" value="Cysteine proteinases"/>
    <property type="match status" value="1"/>
</dbReference>
<keyword evidence="6" id="KW-1015">Disulfide bond</keyword>
<dbReference type="CDD" id="cd02248">
    <property type="entry name" value="Peptidase_C1A"/>
    <property type="match status" value="1"/>
</dbReference>
<dbReference type="InterPro" id="IPR038765">
    <property type="entry name" value="Papain-like_cys_pep_sf"/>
</dbReference>
<evidence type="ECO:0000313" key="9">
    <source>
        <dbReference type="EMBL" id="KAK9744888.1"/>
    </source>
</evidence>
<accession>A0AAW1MER5</accession>
<organism evidence="9 10">
    <name type="scientific">Popillia japonica</name>
    <name type="common">Japanese beetle</name>
    <dbReference type="NCBI Taxonomy" id="7064"/>
    <lineage>
        <taxon>Eukaryota</taxon>
        <taxon>Metazoa</taxon>
        <taxon>Ecdysozoa</taxon>
        <taxon>Arthropoda</taxon>
        <taxon>Hexapoda</taxon>
        <taxon>Insecta</taxon>
        <taxon>Pterygota</taxon>
        <taxon>Neoptera</taxon>
        <taxon>Endopterygota</taxon>
        <taxon>Coleoptera</taxon>
        <taxon>Polyphaga</taxon>
        <taxon>Scarabaeiformia</taxon>
        <taxon>Scarabaeidae</taxon>
        <taxon>Rutelinae</taxon>
        <taxon>Popillia</taxon>
    </lineage>
</organism>
<dbReference type="Proteomes" id="UP001458880">
    <property type="component" value="Unassembled WGS sequence"/>
</dbReference>
<evidence type="ECO:0000256" key="5">
    <source>
        <dbReference type="ARBA" id="ARBA00023145"/>
    </source>
</evidence>
<evidence type="ECO:0000256" key="3">
    <source>
        <dbReference type="ARBA" id="ARBA00022801"/>
    </source>
</evidence>
<keyword evidence="5" id="KW-0865">Zymogen</keyword>
<dbReference type="Pfam" id="PF08246">
    <property type="entry name" value="Inhibitor_I29"/>
    <property type="match status" value="1"/>
</dbReference>
<feature type="domain" description="Peptidase C1A papain C-terminal" evidence="7">
    <location>
        <begin position="117"/>
        <end position="330"/>
    </location>
</feature>
<keyword evidence="3" id="KW-0378">Hydrolase</keyword>
<dbReference type="PROSITE" id="PS00139">
    <property type="entry name" value="THIOL_PROTEASE_CYS"/>
    <property type="match status" value="1"/>
</dbReference>
<dbReference type="PROSITE" id="PS00639">
    <property type="entry name" value="THIOL_PROTEASE_HIS"/>
    <property type="match status" value="1"/>
</dbReference>
<dbReference type="InterPro" id="IPR013201">
    <property type="entry name" value="Prot_inhib_I29"/>
</dbReference>
<name>A0AAW1MER5_POPJA</name>
<dbReference type="GO" id="GO:0008234">
    <property type="term" value="F:cysteine-type peptidase activity"/>
    <property type="evidence" value="ECO:0007669"/>
    <property type="project" value="UniProtKB-KW"/>
</dbReference>
<dbReference type="Pfam" id="PF00112">
    <property type="entry name" value="Peptidase_C1"/>
    <property type="match status" value="1"/>
</dbReference>
<evidence type="ECO:0000256" key="4">
    <source>
        <dbReference type="ARBA" id="ARBA00022807"/>
    </source>
</evidence>
<keyword evidence="4" id="KW-0788">Thiol protease</keyword>
<evidence type="ECO:0000259" key="8">
    <source>
        <dbReference type="SMART" id="SM00848"/>
    </source>
</evidence>
<dbReference type="SMART" id="SM00848">
    <property type="entry name" value="Inhibitor_I29"/>
    <property type="match status" value="1"/>
</dbReference>
<dbReference type="InterPro" id="IPR039417">
    <property type="entry name" value="Peptidase_C1A_papain-like"/>
</dbReference>
<reference evidence="9 10" key="1">
    <citation type="journal article" date="2024" name="BMC Genomics">
        <title>De novo assembly and annotation of Popillia japonica's genome with initial clues to its potential as an invasive pest.</title>
        <authorList>
            <person name="Cucini C."/>
            <person name="Boschi S."/>
            <person name="Funari R."/>
            <person name="Cardaioli E."/>
            <person name="Iannotti N."/>
            <person name="Marturano G."/>
            <person name="Paoli F."/>
            <person name="Bruttini M."/>
            <person name="Carapelli A."/>
            <person name="Frati F."/>
            <person name="Nardi F."/>
        </authorList>
    </citation>
    <scope>NUCLEOTIDE SEQUENCE [LARGE SCALE GENOMIC DNA]</scope>
    <source>
        <strain evidence="9">DMR45628</strain>
    </source>
</reference>
<feature type="domain" description="Cathepsin propeptide inhibitor" evidence="8">
    <location>
        <begin position="32"/>
        <end position="91"/>
    </location>
</feature>
<evidence type="ECO:0000313" key="10">
    <source>
        <dbReference type="Proteomes" id="UP001458880"/>
    </source>
</evidence>
<proteinExistence type="inferred from homology"/>
<gene>
    <name evidence="9" type="ORF">QE152_g7402</name>
</gene>
<dbReference type="PRINTS" id="PR00705">
    <property type="entry name" value="PAPAIN"/>
</dbReference>
<comment type="caution">
    <text evidence="9">The sequence shown here is derived from an EMBL/GenBank/DDBJ whole genome shotgun (WGS) entry which is preliminary data.</text>
</comment>
<dbReference type="GO" id="GO:0006508">
    <property type="term" value="P:proteolysis"/>
    <property type="evidence" value="ECO:0007669"/>
    <property type="project" value="UniProtKB-KW"/>
</dbReference>
<evidence type="ECO:0000256" key="1">
    <source>
        <dbReference type="ARBA" id="ARBA00008455"/>
    </source>
</evidence>
<evidence type="ECO:0000256" key="2">
    <source>
        <dbReference type="ARBA" id="ARBA00022670"/>
    </source>
</evidence>
<dbReference type="InterPro" id="IPR025660">
    <property type="entry name" value="Pept_his_AS"/>
</dbReference>
<dbReference type="InterPro" id="IPR000668">
    <property type="entry name" value="Peptidase_C1A_C"/>
</dbReference>
<keyword evidence="2" id="KW-0645">Protease</keyword>
<dbReference type="EMBL" id="JASPKY010000054">
    <property type="protein sequence ID" value="KAK9744888.1"/>
    <property type="molecule type" value="Genomic_DNA"/>
</dbReference>
<evidence type="ECO:0000259" key="7">
    <source>
        <dbReference type="SMART" id="SM00645"/>
    </source>
</evidence>
<evidence type="ECO:0000256" key="6">
    <source>
        <dbReference type="ARBA" id="ARBA00023157"/>
    </source>
</evidence>
<dbReference type="PANTHER" id="PTHR12411">
    <property type="entry name" value="CYSTEINE PROTEASE FAMILY C1-RELATED"/>
    <property type="match status" value="1"/>
</dbReference>